<feature type="compositionally biased region" description="Low complexity" evidence="1">
    <location>
        <begin position="188"/>
        <end position="316"/>
    </location>
</feature>
<dbReference type="EMBL" id="LSRL02000017">
    <property type="protein sequence ID" value="TDG50196.1"/>
    <property type="molecule type" value="Genomic_DNA"/>
</dbReference>
<evidence type="ECO:0000313" key="4">
    <source>
        <dbReference type="EMBL" id="TDG50196.1"/>
    </source>
</evidence>
<feature type="region of interest" description="Disordered" evidence="1">
    <location>
        <begin position="187"/>
        <end position="323"/>
    </location>
</feature>
<accession>A0A484BMV4</accession>
<evidence type="ECO:0000313" key="5">
    <source>
        <dbReference type="Proteomes" id="UP000295192"/>
    </source>
</evidence>
<dbReference type="Pfam" id="PF05267">
    <property type="entry name" value="DUF725"/>
    <property type="match status" value="1"/>
</dbReference>
<organism evidence="4 5">
    <name type="scientific">Drosophila navojoa</name>
    <name type="common">Fruit fly</name>
    <dbReference type="NCBI Taxonomy" id="7232"/>
    <lineage>
        <taxon>Eukaryota</taxon>
        <taxon>Metazoa</taxon>
        <taxon>Ecdysozoa</taxon>
        <taxon>Arthropoda</taxon>
        <taxon>Hexapoda</taxon>
        <taxon>Insecta</taxon>
        <taxon>Pterygota</taxon>
        <taxon>Neoptera</taxon>
        <taxon>Endopterygota</taxon>
        <taxon>Diptera</taxon>
        <taxon>Brachycera</taxon>
        <taxon>Muscomorpha</taxon>
        <taxon>Ephydroidea</taxon>
        <taxon>Drosophilidae</taxon>
        <taxon>Drosophila</taxon>
    </lineage>
</organism>
<dbReference type="InterPro" id="IPR007931">
    <property type="entry name" value="TsetseEP"/>
</dbReference>
<proteinExistence type="predicted"/>
<dbReference type="OrthoDB" id="7883230at2759"/>
<gene>
    <name evidence="4" type="ORF">AWZ03_003412</name>
</gene>
<evidence type="ECO:0000256" key="1">
    <source>
        <dbReference type="SAM" id="MobiDB-lite"/>
    </source>
</evidence>
<dbReference type="Proteomes" id="UP000295192">
    <property type="component" value="Unassembled WGS sequence"/>
</dbReference>
<feature type="chain" id="PRO_5019740217" description="Protein TsetseEP domain-containing protein" evidence="2">
    <location>
        <begin position="19"/>
        <end position="369"/>
    </location>
</feature>
<dbReference type="AlphaFoldDB" id="A0A484BMV4"/>
<evidence type="ECO:0000256" key="2">
    <source>
        <dbReference type="SAM" id="SignalP"/>
    </source>
</evidence>
<keyword evidence="5" id="KW-1185">Reference proteome</keyword>
<keyword evidence="2" id="KW-0732">Signal</keyword>
<feature type="signal peptide" evidence="2">
    <location>
        <begin position="1"/>
        <end position="18"/>
    </location>
</feature>
<name>A0A484BMV4_DRONA</name>
<dbReference type="OMA" id="ACLMGTE"/>
<sequence length="369" mass="38865">MKVILLTILACLAAAVCAGPGQSLGESKLLQAMRSTNALQQNNPARSIECFQYYSEIFDQQLQQYEQQYQACENSSQLQLATLDWLYETKLSGLSNNAQSACQLIQNCDNLNDTGSSLACYAQVGAEDAKVMYNISGAASQYNSEFNQKKQVIEYQLEDCSNEARRAYEVDTEQTYVRLQACLMGTEPVPSTTTAGTSASPVTGTTTPVPSTTGNSTADTSSSPVISTTTPVPSTTVRSTKAPKTTTTKTTTTTDIPATTTTTGAYTTSSIPVSKSTTIATTSTSRRPISSIKPTTTTDTSTATPSPSSSTSSHATPPVPLDSTTASLISTTLPVPLSTTSALVTVKPTASAAPSLSSDLKKLLHSLLH</sequence>
<reference evidence="4 5" key="1">
    <citation type="journal article" date="2019" name="J. Hered.">
        <title>An Improved Genome Assembly for Drosophila navojoa, the Basal Species in the mojavensis Cluster.</title>
        <authorList>
            <person name="Vanderlinde T."/>
            <person name="Dupim E.G."/>
            <person name="Nazario-Yepiz N.O."/>
            <person name="Carvalho A.B."/>
        </authorList>
    </citation>
    <scope>NUCLEOTIDE SEQUENCE [LARGE SCALE GENOMIC DNA]</scope>
    <source>
        <strain evidence="4">Navoj_Jal97</strain>
        <tissue evidence="4">Whole organism</tissue>
    </source>
</reference>
<dbReference type="STRING" id="7232.A0A484BMV4"/>
<protein>
    <recommendedName>
        <fullName evidence="3">Protein TsetseEP domain-containing protein</fullName>
    </recommendedName>
</protein>
<feature type="domain" description="Protein TsetseEP" evidence="3">
    <location>
        <begin position="47"/>
        <end position="166"/>
    </location>
</feature>
<evidence type="ECO:0000259" key="3">
    <source>
        <dbReference type="Pfam" id="PF05267"/>
    </source>
</evidence>
<comment type="caution">
    <text evidence="4">The sequence shown here is derived from an EMBL/GenBank/DDBJ whole genome shotgun (WGS) entry which is preliminary data.</text>
</comment>